<accession>A0ABW4JG79</accession>
<keyword evidence="1 2" id="KW-0413">Isomerase</keyword>
<feature type="binding site" evidence="2">
    <location>
        <position position="85"/>
    </location>
    <ligand>
        <name>substrate</name>
    </ligand>
</feature>
<comment type="similarity">
    <text evidence="2">Belongs to the EIF-2B alpha/beta/delta subunits family. MtnA subfamily.</text>
</comment>
<evidence type="ECO:0000256" key="2">
    <source>
        <dbReference type="HAMAP-Rule" id="MF_01678"/>
    </source>
</evidence>
<keyword evidence="2" id="KW-0486">Methionine biosynthesis</keyword>
<dbReference type="InterPro" id="IPR027363">
    <property type="entry name" value="M1Pi_N"/>
</dbReference>
<dbReference type="Gene3D" id="3.40.50.10470">
    <property type="entry name" value="Translation initiation factor eif-2b, domain 2"/>
    <property type="match status" value="1"/>
</dbReference>
<dbReference type="EMBL" id="JBHUCX010000020">
    <property type="protein sequence ID" value="MFD1674435.1"/>
    <property type="molecule type" value="Genomic_DNA"/>
</dbReference>
<keyword evidence="4" id="KW-1185">Reference proteome</keyword>
<feature type="binding site" evidence="2">
    <location>
        <begin position="44"/>
        <end position="46"/>
    </location>
    <ligand>
        <name>substrate</name>
    </ligand>
</feature>
<comment type="function">
    <text evidence="2">Catalyzes the interconversion of methylthioribose-1-phosphate (MTR-1-P) into methylthioribulose-1-phosphate (MTRu-1-P).</text>
</comment>
<dbReference type="RefSeq" id="WP_377942303.1">
    <property type="nucleotide sequence ID" value="NZ_JBHUCX010000020.1"/>
</dbReference>
<dbReference type="InterPro" id="IPR042529">
    <property type="entry name" value="IF_2B-like_C"/>
</dbReference>
<dbReference type="NCBIfam" id="NF004326">
    <property type="entry name" value="PRK05720.1"/>
    <property type="match status" value="1"/>
</dbReference>
<dbReference type="HAMAP" id="MF_01678">
    <property type="entry name" value="Salvage_MtnA"/>
    <property type="match status" value="1"/>
</dbReference>
<evidence type="ECO:0000313" key="3">
    <source>
        <dbReference type="EMBL" id="MFD1674435.1"/>
    </source>
</evidence>
<dbReference type="PANTHER" id="PTHR43475">
    <property type="entry name" value="METHYLTHIORIBOSE-1-PHOSPHATE ISOMERASE"/>
    <property type="match status" value="1"/>
</dbReference>
<organism evidence="3 4">
    <name type="scientific">Alicyclobacillus fodiniaquatilis</name>
    <dbReference type="NCBI Taxonomy" id="1661150"/>
    <lineage>
        <taxon>Bacteria</taxon>
        <taxon>Bacillati</taxon>
        <taxon>Bacillota</taxon>
        <taxon>Bacilli</taxon>
        <taxon>Bacillales</taxon>
        <taxon>Alicyclobacillaceae</taxon>
        <taxon>Alicyclobacillus</taxon>
    </lineage>
</organism>
<reference evidence="4" key="1">
    <citation type="journal article" date="2019" name="Int. J. Syst. Evol. Microbiol.">
        <title>The Global Catalogue of Microorganisms (GCM) 10K type strain sequencing project: providing services to taxonomists for standard genome sequencing and annotation.</title>
        <authorList>
            <consortium name="The Broad Institute Genomics Platform"/>
            <consortium name="The Broad Institute Genome Sequencing Center for Infectious Disease"/>
            <person name="Wu L."/>
            <person name="Ma J."/>
        </authorList>
    </citation>
    <scope>NUCLEOTIDE SEQUENCE [LARGE SCALE GENOMIC DNA]</scope>
    <source>
        <strain evidence="4">CGMCC 1.12286</strain>
    </source>
</reference>
<sequence length="343" mass="37143">MEAIRWRENTLQLLDQTKLPQEEIWEDYQSAEAVKEAIRCMKVRGAPAIGASAAFAVALEANRLPQHSNLGGDLLQAIDMLQSARPTAVNLGWAMDRMRAIVKETPVDQLAARLREEAVKIADEDVATNRAIGEQGADLFTHSARVLTHCNTGSLATVGYGTALGVIRSLFARDLLRHVYVDETRPYLQGARLTAYELASENIPFDIITDSMAGHLMQQGLVDAVLVGADRVAKNGDTANKIGTYALAVLAHYHQVPFYVAAPMSTIDFTTETGADIPIEQRSAKEVTEIFNRPIAPIGATALHPAFDVTPAALITGIITERGVAKGPFDKSLASLATQEETK</sequence>
<gene>
    <name evidence="2 3" type="primary">mtnA</name>
    <name evidence="3" type="ORF">ACFSB2_06910</name>
</gene>
<dbReference type="InterPro" id="IPR000649">
    <property type="entry name" value="IF-2B-related"/>
</dbReference>
<dbReference type="Gene3D" id="1.20.120.420">
    <property type="entry name" value="translation initiation factor eif-2b, domain 1"/>
    <property type="match status" value="1"/>
</dbReference>
<comment type="pathway">
    <text evidence="2">Amino-acid biosynthesis; L-methionine biosynthesis via salvage pathway; L-methionine from S-methyl-5-thio-alpha-D-ribose 1-phosphate: step 1/6.</text>
</comment>
<feature type="binding site" evidence="2">
    <location>
        <position position="189"/>
    </location>
    <ligand>
        <name>substrate</name>
    </ligand>
</feature>
<dbReference type="InterPro" id="IPR011559">
    <property type="entry name" value="Initiation_fac_2B_a/b/d"/>
</dbReference>
<comment type="catalytic activity">
    <reaction evidence="2">
        <text>5-(methylsulfanyl)-alpha-D-ribose 1-phosphate = 5-(methylsulfanyl)-D-ribulose 1-phosphate</text>
        <dbReference type="Rhea" id="RHEA:19989"/>
        <dbReference type="ChEBI" id="CHEBI:58533"/>
        <dbReference type="ChEBI" id="CHEBI:58548"/>
        <dbReference type="EC" id="5.3.1.23"/>
    </reaction>
</comment>
<dbReference type="PANTHER" id="PTHR43475:SF1">
    <property type="entry name" value="METHYLTHIORIBOSE-1-PHOSPHATE ISOMERASE"/>
    <property type="match status" value="1"/>
</dbReference>
<evidence type="ECO:0000313" key="4">
    <source>
        <dbReference type="Proteomes" id="UP001597079"/>
    </source>
</evidence>
<name>A0ABW4JG79_9BACL</name>
<dbReference type="GO" id="GO:0046523">
    <property type="term" value="F:S-methyl-5-thioribose-1-phosphate isomerase activity"/>
    <property type="evidence" value="ECO:0007669"/>
    <property type="project" value="UniProtKB-EC"/>
</dbReference>
<comment type="caution">
    <text evidence="3">The sequence shown here is derived from an EMBL/GenBank/DDBJ whole genome shotgun (WGS) entry which is preliminary data.</text>
</comment>
<dbReference type="InterPro" id="IPR005251">
    <property type="entry name" value="IF-M1Pi"/>
</dbReference>
<dbReference type="Proteomes" id="UP001597079">
    <property type="component" value="Unassembled WGS sequence"/>
</dbReference>
<dbReference type="Pfam" id="PF01008">
    <property type="entry name" value="IF-2B"/>
    <property type="match status" value="1"/>
</dbReference>
<evidence type="ECO:0000256" key="1">
    <source>
        <dbReference type="ARBA" id="ARBA00023235"/>
    </source>
</evidence>
<dbReference type="NCBIfam" id="TIGR00512">
    <property type="entry name" value="salvage_mtnA"/>
    <property type="match status" value="1"/>
</dbReference>
<feature type="site" description="Transition state stabilizer" evidence="2">
    <location>
        <position position="150"/>
    </location>
</feature>
<dbReference type="SUPFAM" id="SSF100950">
    <property type="entry name" value="NagB/RpiA/CoA transferase-like"/>
    <property type="match status" value="1"/>
</dbReference>
<keyword evidence="2" id="KW-0028">Amino-acid biosynthesis</keyword>
<dbReference type="NCBIfam" id="TIGR00524">
    <property type="entry name" value="eIF-2B_rel"/>
    <property type="match status" value="1"/>
</dbReference>
<feature type="binding site" evidence="2">
    <location>
        <begin position="240"/>
        <end position="241"/>
    </location>
    <ligand>
        <name>substrate</name>
    </ligand>
</feature>
<feature type="active site" description="Proton donor" evidence="2">
    <location>
        <position position="230"/>
    </location>
</feature>
<proteinExistence type="inferred from homology"/>
<protein>
    <recommendedName>
        <fullName evidence="2">Methylthioribose-1-phosphate isomerase</fullName>
        <shortName evidence="2">M1Pi</shortName>
        <shortName evidence="2">MTR-1-P isomerase</shortName>
        <ecNumber evidence="2">5.3.1.23</ecNumber>
    </recommendedName>
    <alternativeName>
        <fullName evidence="2">S-methyl-5-thioribose-1-phosphate isomerase</fullName>
    </alternativeName>
</protein>
<dbReference type="EC" id="5.3.1.23" evidence="2"/>
<dbReference type="InterPro" id="IPR037171">
    <property type="entry name" value="NagB/RpiA_transferase-like"/>
</dbReference>